<organism evidence="1 2">
    <name type="scientific">Elysia crispata</name>
    <name type="common">lettuce slug</name>
    <dbReference type="NCBI Taxonomy" id="231223"/>
    <lineage>
        <taxon>Eukaryota</taxon>
        <taxon>Metazoa</taxon>
        <taxon>Spiralia</taxon>
        <taxon>Lophotrochozoa</taxon>
        <taxon>Mollusca</taxon>
        <taxon>Gastropoda</taxon>
        <taxon>Heterobranchia</taxon>
        <taxon>Euthyneura</taxon>
        <taxon>Panpulmonata</taxon>
        <taxon>Sacoglossa</taxon>
        <taxon>Placobranchoidea</taxon>
        <taxon>Plakobranchidae</taxon>
        <taxon>Elysia</taxon>
    </lineage>
</organism>
<dbReference type="EMBL" id="JAWDGP010006323">
    <property type="protein sequence ID" value="KAK3743137.1"/>
    <property type="molecule type" value="Genomic_DNA"/>
</dbReference>
<evidence type="ECO:0000313" key="2">
    <source>
        <dbReference type="Proteomes" id="UP001283361"/>
    </source>
</evidence>
<keyword evidence="2" id="KW-1185">Reference proteome</keyword>
<sequence>MSSRGNRARRKSIEQFIDRCSLAEVTKERSPTREKLGERVIRSTNKWVWRQQDKVSNLNINPIRSPVDSLVWSPQTKPTHSLLSPSASNLLHILSENELIPKENHKQMGFFLQTPKTGAHVPACSLTALRTPQFVFLQTEERVVTVSRALSGDELPISFELLCRTPPGFFYPLHVTERSLRQA</sequence>
<dbReference type="AlphaFoldDB" id="A0AAE0YF53"/>
<evidence type="ECO:0000313" key="1">
    <source>
        <dbReference type="EMBL" id="KAK3743137.1"/>
    </source>
</evidence>
<comment type="caution">
    <text evidence="1">The sequence shown here is derived from an EMBL/GenBank/DDBJ whole genome shotgun (WGS) entry which is preliminary data.</text>
</comment>
<dbReference type="Proteomes" id="UP001283361">
    <property type="component" value="Unassembled WGS sequence"/>
</dbReference>
<name>A0AAE0YF53_9GAST</name>
<proteinExistence type="predicted"/>
<protein>
    <submittedName>
        <fullName evidence="1">Uncharacterized protein</fullName>
    </submittedName>
</protein>
<accession>A0AAE0YF53</accession>
<reference evidence="1" key="1">
    <citation type="journal article" date="2023" name="G3 (Bethesda)">
        <title>A reference genome for the long-term kleptoplast-retaining sea slug Elysia crispata morphotype clarki.</title>
        <authorList>
            <person name="Eastman K.E."/>
            <person name="Pendleton A.L."/>
            <person name="Shaikh M.A."/>
            <person name="Suttiyut T."/>
            <person name="Ogas R."/>
            <person name="Tomko P."/>
            <person name="Gavelis G."/>
            <person name="Widhalm J.R."/>
            <person name="Wisecaver J.H."/>
        </authorList>
    </citation>
    <scope>NUCLEOTIDE SEQUENCE</scope>
    <source>
        <strain evidence="1">ECLA1</strain>
    </source>
</reference>
<gene>
    <name evidence="1" type="ORF">RRG08_063993</name>
</gene>